<dbReference type="Proteomes" id="UP000265703">
    <property type="component" value="Unassembled WGS sequence"/>
</dbReference>
<accession>A0A397T654</accession>
<comment type="caution">
    <text evidence="1">The sequence shown here is derived from an EMBL/GenBank/DDBJ whole genome shotgun (WGS) entry which is preliminary data.</text>
</comment>
<gene>
    <name evidence="1" type="ORF">C1645_820819</name>
</gene>
<name>A0A397T654_9GLOM</name>
<sequence length="695" mass="80923">MSMIENINKELRNISDDFPDGLQYVKPKPLLSTIGYNWVYQPDPSLYQILQKEFKNHYKYYRQGQFRQSYMPMYFFLSGAGTGKSRNATEFYNTTIKCFEKEGDSELKNMIQNALVFNITFENDTSLRQEVELDAYKAIGTRMLLQLLHTMNIDEIISTYKAPNPWEVLQLIAKNKKQDLKRIPVFLIVDALQHIMYNSKENIVNSENNNTINSNDNIMNSKKFYQTIMDIGDLGCKGTFLIPCCTATITGPIDSFLNTLYRKCIYLPVPSLHPPTVYQKDTKKSTKVFQQNFITEILVGDCGGHGRALEILQKVLMKYNINECNLDLLMDDLYNSFTKQYVDAFNLSDNEAKIIAKAILTHQLLDLDEEIPKTNKTPNQLLQNGLIRFERVGPSTFRTGYLTVPYIWIWILAEKIGVKELLQKWQFEEQKLKSTSKVQFWRNFEHFIATFRCLKSQIIENELTKISEVHSGARLNGDIEFKNHPLELEIVSNPESTNSENTNNNVICEDKIINFQQGKHCLVNYSSDNYGDSFIRLNPKQNKSLILNEVHQYKFWNDEKVNQEVYLKERKKAASKSDFFILFTTKNCNKFELPQYSGIVDKENWNKYFGPFAHRAYRFATPLDINTANYIDLQQIRSIGPKNAREILSKRPFTDITNAMKKTGLGKNVLEKFRFSIRNYHHNLVRASRNICHFI</sequence>
<evidence type="ECO:0000313" key="1">
    <source>
        <dbReference type="EMBL" id="RIA92386.1"/>
    </source>
</evidence>
<keyword evidence="2" id="KW-1185">Reference proteome</keyword>
<dbReference type="EMBL" id="QKYT01000128">
    <property type="protein sequence ID" value="RIA92386.1"/>
    <property type="molecule type" value="Genomic_DNA"/>
</dbReference>
<proteinExistence type="predicted"/>
<organism evidence="1 2">
    <name type="scientific">Glomus cerebriforme</name>
    <dbReference type="NCBI Taxonomy" id="658196"/>
    <lineage>
        <taxon>Eukaryota</taxon>
        <taxon>Fungi</taxon>
        <taxon>Fungi incertae sedis</taxon>
        <taxon>Mucoromycota</taxon>
        <taxon>Glomeromycotina</taxon>
        <taxon>Glomeromycetes</taxon>
        <taxon>Glomerales</taxon>
        <taxon>Glomeraceae</taxon>
        <taxon>Glomus</taxon>
    </lineage>
</organism>
<evidence type="ECO:0000313" key="2">
    <source>
        <dbReference type="Proteomes" id="UP000265703"/>
    </source>
</evidence>
<dbReference type="Pfam" id="PF12836">
    <property type="entry name" value="HHH_3"/>
    <property type="match status" value="1"/>
</dbReference>
<dbReference type="AlphaFoldDB" id="A0A397T654"/>
<dbReference type="SUPFAM" id="SSF81585">
    <property type="entry name" value="PsbU/PolX domain-like"/>
    <property type="match status" value="1"/>
</dbReference>
<reference evidence="1 2" key="1">
    <citation type="submission" date="2018-06" db="EMBL/GenBank/DDBJ databases">
        <title>Comparative genomics reveals the genomic features of Rhizophagus irregularis, R. cerebriforme, R. diaphanum and Gigaspora rosea, and their symbiotic lifestyle signature.</title>
        <authorList>
            <person name="Morin E."/>
            <person name="San Clemente H."/>
            <person name="Chen E.C.H."/>
            <person name="De La Providencia I."/>
            <person name="Hainaut M."/>
            <person name="Kuo A."/>
            <person name="Kohler A."/>
            <person name="Murat C."/>
            <person name="Tang N."/>
            <person name="Roy S."/>
            <person name="Loubradou J."/>
            <person name="Henrissat B."/>
            <person name="Grigoriev I.V."/>
            <person name="Corradi N."/>
            <person name="Roux C."/>
            <person name="Martin F.M."/>
        </authorList>
    </citation>
    <scope>NUCLEOTIDE SEQUENCE [LARGE SCALE GENOMIC DNA]</scope>
    <source>
        <strain evidence="1 2">DAOM 227022</strain>
    </source>
</reference>
<dbReference type="Gene3D" id="1.10.150.320">
    <property type="entry name" value="Photosystem II 12 kDa extrinsic protein"/>
    <property type="match status" value="1"/>
</dbReference>
<protein>
    <submittedName>
        <fullName evidence="1">Uncharacterized protein</fullName>
    </submittedName>
</protein>
<dbReference type="OrthoDB" id="5597935at2759"/>